<dbReference type="Proteomes" id="UP001206312">
    <property type="component" value="Unassembled WGS sequence"/>
</dbReference>
<dbReference type="PANTHER" id="PTHR43883:SF1">
    <property type="entry name" value="GLUCONOKINASE"/>
    <property type="match status" value="1"/>
</dbReference>
<dbReference type="InterPro" id="IPR052732">
    <property type="entry name" value="Cell-binding_unc_protein"/>
</dbReference>
<keyword evidence="2" id="KW-1185">Reference proteome</keyword>
<dbReference type="Gene3D" id="3.40.50.300">
    <property type="entry name" value="P-loop containing nucleotide triphosphate hydrolases"/>
    <property type="match status" value="1"/>
</dbReference>
<dbReference type="RefSeq" id="WP_252741427.1">
    <property type="nucleotide sequence ID" value="NZ_JAMXIB010000006.1"/>
</dbReference>
<dbReference type="InterPro" id="IPR027417">
    <property type="entry name" value="P-loop_NTPase"/>
</dbReference>
<name>A0ABT1AZM2_9FLAO</name>
<organism evidence="1 2">
    <name type="scientific">Robiginitalea marina</name>
    <dbReference type="NCBI Taxonomy" id="2954105"/>
    <lineage>
        <taxon>Bacteria</taxon>
        <taxon>Pseudomonadati</taxon>
        <taxon>Bacteroidota</taxon>
        <taxon>Flavobacteriia</taxon>
        <taxon>Flavobacteriales</taxon>
        <taxon>Flavobacteriaceae</taxon>
        <taxon>Robiginitalea</taxon>
    </lineage>
</organism>
<dbReference type="PANTHER" id="PTHR43883">
    <property type="entry name" value="SLR0207 PROTEIN"/>
    <property type="match status" value="1"/>
</dbReference>
<dbReference type="EMBL" id="JAMXIB010000006">
    <property type="protein sequence ID" value="MCO5725052.1"/>
    <property type="molecule type" value="Genomic_DNA"/>
</dbReference>
<dbReference type="Pfam" id="PF13671">
    <property type="entry name" value="AAA_33"/>
    <property type="match status" value="1"/>
</dbReference>
<sequence length="169" mass="19133">MPSATPKLILVFGLPGTGKTTFATALSARLGLEHLNTDRIRSELGKRRQYETSDKAFIYSQLLEKTRAALQQGRGMVLDGTFYLKAVREPFQALAHEYGVLAKWIEVCAGEETVRDRMSTPRPYSEADFGVYQKVKTAFEPLTEPFLRVYSDRDGMEEMLAKSLKYLNQ</sequence>
<dbReference type="SUPFAM" id="SSF52540">
    <property type="entry name" value="P-loop containing nucleoside triphosphate hydrolases"/>
    <property type="match status" value="1"/>
</dbReference>
<evidence type="ECO:0000313" key="2">
    <source>
        <dbReference type="Proteomes" id="UP001206312"/>
    </source>
</evidence>
<proteinExistence type="predicted"/>
<reference evidence="1 2" key="1">
    <citation type="submission" date="2022-06" db="EMBL/GenBank/DDBJ databases">
        <authorList>
            <person name="Xuan X."/>
        </authorList>
    </citation>
    <scope>NUCLEOTIDE SEQUENCE [LARGE SCALE GENOMIC DNA]</scope>
    <source>
        <strain evidence="1 2">2V75</strain>
    </source>
</reference>
<evidence type="ECO:0000313" key="1">
    <source>
        <dbReference type="EMBL" id="MCO5725052.1"/>
    </source>
</evidence>
<comment type="caution">
    <text evidence="1">The sequence shown here is derived from an EMBL/GenBank/DDBJ whole genome shotgun (WGS) entry which is preliminary data.</text>
</comment>
<gene>
    <name evidence="1" type="ORF">NG653_09315</name>
</gene>
<accession>A0ABT1AZM2</accession>
<protein>
    <submittedName>
        <fullName evidence="1">AAA family ATPase</fullName>
    </submittedName>
</protein>